<dbReference type="GO" id="GO:0005634">
    <property type="term" value="C:nucleus"/>
    <property type="evidence" value="ECO:0007669"/>
    <property type="project" value="TreeGrafter"/>
</dbReference>
<dbReference type="AlphaFoldDB" id="A0AAU9UNE8"/>
<dbReference type="Proteomes" id="UP001153954">
    <property type="component" value="Unassembled WGS sequence"/>
</dbReference>
<dbReference type="EMBL" id="CAKOGL010000022">
    <property type="protein sequence ID" value="CAH2099632.1"/>
    <property type="molecule type" value="Genomic_DNA"/>
</dbReference>
<dbReference type="Gene3D" id="1.20.940.10">
    <property type="entry name" value="Functional domain of the splicing factor Prp18"/>
    <property type="match status" value="1"/>
</dbReference>
<feature type="compositionally biased region" description="Polar residues" evidence="1">
    <location>
        <begin position="27"/>
        <end position="36"/>
    </location>
</feature>
<sequence>MANCDSTVNDTKASYDPGWNDPPKLNYNPQQTTPNRPRNFLNKRVAFPLSGGTSTPGQTPPVNLPPIAASAAPPIQNVIVTDSKEDIDFNSDAALKEVKNILLSFLDSSQELGSKATSIRKRIENMENMWISGKLNKQVQMQMRDLANALKEDNPNKADEIHKALMVDHVSAVSAWMPGIKQLIYHCIARSELLALDKE</sequence>
<organism evidence="3 4">
    <name type="scientific">Euphydryas editha</name>
    <name type="common">Edith's checkerspot</name>
    <dbReference type="NCBI Taxonomy" id="104508"/>
    <lineage>
        <taxon>Eukaryota</taxon>
        <taxon>Metazoa</taxon>
        <taxon>Ecdysozoa</taxon>
        <taxon>Arthropoda</taxon>
        <taxon>Hexapoda</taxon>
        <taxon>Insecta</taxon>
        <taxon>Pterygota</taxon>
        <taxon>Neoptera</taxon>
        <taxon>Endopterygota</taxon>
        <taxon>Lepidoptera</taxon>
        <taxon>Glossata</taxon>
        <taxon>Ditrysia</taxon>
        <taxon>Papilionoidea</taxon>
        <taxon>Nymphalidae</taxon>
        <taxon>Nymphalinae</taxon>
        <taxon>Euphydryas</taxon>
    </lineage>
</organism>
<evidence type="ECO:0000259" key="2">
    <source>
        <dbReference type="Pfam" id="PF07304"/>
    </source>
</evidence>
<dbReference type="InterPro" id="IPR009917">
    <property type="entry name" value="SRA1/Sec31"/>
</dbReference>
<evidence type="ECO:0000313" key="3">
    <source>
        <dbReference type="EMBL" id="CAH2099632.1"/>
    </source>
</evidence>
<dbReference type="PANTHER" id="PTHR18834:SF2">
    <property type="entry name" value="STEROID RECEPTOR RNA ACTIVATOR 1"/>
    <property type="match status" value="1"/>
</dbReference>
<accession>A0AAU9UNE8</accession>
<gene>
    <name evidence="3" type="ORF">EEDITHA_LOCUS14584</name>
</gene>
<dbReference type="Pfam" id="PF07304">
    <property type="entry name" value="SRA1"/>
    <property type="match status" value="1"/>
</dbReference>
<reference evidence="3" key="1">
    <citation type="submission" date="2022-03" db="EMBL/GenBank/DDBJ databases">
        <authorList>
            <person name="Tunstrom K."/>
        </authorList>
    </citation>
    <scope>NUCLEOTIDE SEQUENCE</scope>
</reference>
<dbReference type="GO" id="GO:0003713">
    <property type="term" value="F:transcription coactivator activity"/>
    <property type="evidence" value="ECO:0007669"/>
    <property type="project" value="InterPro"/>
</dbReference>
<keyword evidence="4" id="KW-1185">Reference proteome</keyword>
<evidence type="ECO:0000313" key="4">
    <source>
        <dbReference type="Proteomes" id="UP001153954"/>
    </source>
</evidence>
<evidence type="ECO:0000256" key="1">
    <source>
        <dbReference type="SAM" id="MobiDB-lite"/>
    </source>
</evidence>
<name>A0AAU9UNE8_EUPED</name>
<feature type="domain" description="SRA1/Sec31" evidence="2">
    <location>
        <begin position="64"/>
        <end position="185"/>
    </location>
</feature>
<feature type="compositionally biased region" description="Polar residues" evidence="1">
    <location>
        <begin position="1"/>
        <end position="12"/>
    </location>
</feature>
<dbReference type="PANTHER" id="PTHR18834">
    <property type="entry name" value="STEROID RECEPTOR RNA ACTIVATOR 1"/>
    <property type="match status" value="1"/>
</dbReference>
<dbReference type="InterPro" id="IPR040243">
    <property type="entry name" value="Steroid_recept_RNA_1"/>
</dbReference>
<proteinExistence type="predicted"/>
<feature type="region of interest" description="Disordered" evidence="1">
    <location>
        <begin position="1"/>
        <end position="38"/>
    </location>
</feature>
<protein>
    <recommendedName>
        <fullName evidence="2">SRA1/Sec31 domain-containing protein</fullName>
    </recommendedName>
</protein>
<comment type="caution">
    <text evidence="3">The sequence shown here is derived from an EMBL/GenBank/DDBJ whole genome shotgun (WGS) entry which is preliminary data.</text>
</comment>
<dbReference type="GO" id="GO:0006357">
    <property type="term" value="P:regulation of transcription by RNA polymerase II"/>
    <property type="evidence" value="ECO:0007669"/>
    <property type="project" value="InterPro"/>
</dbReference>